<organism evidence="1 2">
    <name type="scientific">Pseudovibrio denitrificans</name>
    <dbReference type="NCBI Taxonomy" id="258256"/>
    <lineage>
        <taxon>Bacteria</taxon>
        <taxon>Pseudomonadati</taxon>
        <taxon>Pseudomonadota</taxon>
        <taxon>Alphaproteobacteria</taxon>
        <taxon>Hyphomicrobiales</taxon>
        <taxon>Stappiaceae</taxon>
        <taxon>Pseudovibrio</taxon>
    </lineage>
</organism>
<proteinExistence type="predicted"/>
<keyword evidence="2" id="KW-1185">Reference proteome</keyword>
<evidence type="ECO:0000313" key="2">
    <source>
        <dbReference type="Proteomes" id="UP000183371"/>
    </source>
</evidence>
<dbReference type="EMBL" id="FPBD01000005">
    <property type="protein sequence ID" value="SFT93785.1"/>
    <property type="molecule type" value="Genomic_DNA"/>
</dbReference>
<accession>A0A1I7C2W6</accession>
<reference evidence="2" key="1">
    <citation type="submission" date="2016-10" db="EMBL/GenBank/DDBJ databases">
        <authorList>
            <person name="Varghese N."/>
            <person name="Submissions S."/>
        </authorList>
    </citation>
    <scope>NUCLEOTIDE SEQUENCE [LARGE SCALE GENOMIC DNA]</scope>
    <source>
        <strain evidence="2">DSM 17465</strain>
    </source>
</reference>
<gene>
    <name evidence="1" type="ORF">SAMN05444141_10596</name>
</gene>
<dbReference type="Proteomes" id="UP000183371">
    <property type="component" value="Unassembled WGS sequence"/>
</dbReference>
<dbReference type="AlphaFoldDB" id="A0A1I7C2W6"/>
<sequence>MDLRGKSLALSRNSLHAVFVFFTSSNKNHNFYASFAVDLGESEDGLS</sequence>
<protein>
    <submittedName>
        <fullName evidence="1">Uncharacterized protein</fullName>
    </submittedName>
</protein>
<evidence type="ECO:0000313" key="1">
    <source>
        <dbReference type="EMBL" id="SFT93785.1"/>
    </source>
</evidence>
<name>A0A1I7C2W6_9HYPH</name>